<dbReference type="RefSeq" id="WP_198111828.1">
    <property type="nucleotide sequence ID" value="NZ_JAEDAK010000009.1"/>
</dbReference>
<comment type="caution">
    <text evidence="1">The sequence shown here is derived from an EMBL/GenBank/DDBJ whole genome shotgun (WGS) entry which is preliminary data.</text>
</comment>
<evidence type="ECO:0000313" key="1">
    <source>
        <dbReference type="EMBL" id="MBH9578060.1"/>
    </source>
</evidence>
<evidence type="ECO:0000313" key="2">
    <source>
        <dbReference type="Proteomes" id="UP000613266"/>
    </source>
</evidence>
<dbReference type="EMBL" id="JAEDAK010000009">
    <property type="protein sequence ID" value="MBH9578060.1"/>
    <property type="molecule type" value="Genomic_DNA"/>
</dbReference>
<name>A0A931NIY1_9BURK</name>
<dbReference type="AlphaFoldDB" id="A0A931NIY1"/>
<sequence>MHAIALTARSAGRSLPRQLLIRALHAGSRHLDHLAAQLAQPAQPAAAEPSGHLEYRFDPATGQGALYEDGVRRFTFLQGLERL</sequence>
<keyword evidence="2" id="KW-1185">Reference proteome</keyword>
<organism evidence="1 2">
    <name type="scientific">Inhella proteolytica</name>
    <dbReference type="NCBI Taxonomy" id="2795029"/>
    <lineage>
        <taxon>Bacteria</taxon>
        <taxon>Pseudomonadati</taxon>
        <taxon>Pseudomonadota</taxon>
        <taxon>Betaproteobacteria</taxon>
        <taxon>Burkholderiales</taxon>
        <taxon>Sphaerotilaceae</taxon>
        <taxon>Inhella</taxon>
    </lineage>
</organism>
<dbReference type="Proteomes" id="UP000613266">
    <property type="component" value="Unassembled WGS sequence"/>
</dbReference>
<gene>
    <name evidence="1" type="ORF">I7X39_14230</name>
</gene>
<protein>
    <submittedName>
        <fullName evidence="1">Uncharacterized protein</fullName>
    </submittedName>
</protein>
<accession>A0A931NIY1</accession>
<proteinExistence type="predicted"/>
<reference evidence="1" key="1">
    <citation type="submission" date="2020-12" db="EMBL/GenBank/DDBJ databases">
        <title>The genome sequence of Inhella sp. 1Y17.</title>
        <authorList>
            <person name="Liu Y."/>
        </authorList>
    </citation>
    <scope>NUCLEOTIDE SEQUENCE</scope>
    <source>
        <strain evidence="1">1Y17</strain>
    </source>
</reference>